<comment type="caution">
    <text evidence="2">The sequence shown here is derived from an EMBL/GenBank/DDBJ whole genome shotgun (WGS) entry which is preliminary data.</text>
</comment>
<protein>
    <submittedName>
        <fullName evidence="2">Uncharacterized protein</fullName>
    </submittedName>
</protein>
<feature type="compositionally biased region" description="Polar residues" evidence="1">
    <location>
        <begin position="1"/>
        <end position="11"/>
    </location>
</feature>
<proteinExistence type="predicted"/>
<organism evidence="2 3">
    <name type="scientific">Meloidogyne enterolobii</name>
    <name type="common">Root-knot nematode worm</name>
    <name type="synonym">Meloidogyne mayaguensis</name>
    <dbReference type="NCBI Taxonomy" id="390850"/>
    <lineage>
        <taxon>Eukaryota</taxon>
        <taxon>Metazoa</taxon>
        <taxon>Ecdysozoa</taxon>
        <taxon>Nematoda</taxon>
        <taxon>Chromadorea</taxon>
        <taxon>Rhabditida</taxon>
        <taxon>Tylenchina</taxon>
        <taxon>Tylenchomorpha</taxon>
        <taxon>Tylenchoidea</taxon>
        <taxon>Meloidogynidae</taxon>
        <taxon>Meloidogyninae</taxon>
        <taxon>Meloidogyne</taxon>
    </lineage>
</organism>
<feature type="compositionally biased region" description="Polar residues" evidence="1">
    <location>
        <begin position="43"/>
        <end position="52"/>
    </location>
</feature>
<dbReference type="EMBL" id="CAJEWN010000092">
    <property type="protein sequence ID" value="CAD2162593.1"/>
    <property type="molecule type" value="Genomic_DNA"/>
</dbReference>
<evidence type="ECO:0000313" key="3">
    <source>
        <dbReference type="Proteomes" id="UP000580250"/>
    </source>
</evidence>
<feature type="compositionally biased region" description="Acidic residues" evidence="1">
    <location>
        <begin position="16"/>
        <end position="27"/>
    </location>
</feature>
<dbReference type="Proteomes" id="UP000580250">
    <property type="component" value="Unassembled WGS sequence"/>
</dbReference>
<sequence length="557" mass="65838">MEGNSIDSLATSAEEIFSDGESNDEELPTSSNKGDERRVELSDSCSLQSSGENNFRRGRLKKLFQYDAHKNIPYEELNKASKDVLDRAVEYMQLFLIRYQAEHAGVDLLRRMLLAARLYGAPLQRLIQFALSIHLKYIPDIPQFCYRPINIKNFFDEMNELERRFGHFLWDLFFVYCRPYLKREEIRLHRIFFRRQLTSLVINLHKAAMRKDWPTVADCLASIPAFPSKQLHSRNHFEFFNHAMGPYFPSFYLLTLQTLLESKQQIKNLSSQYVKAFKAFNSTCSERHIWMDNSMFYYSQLLIFHLCNFKLEKTGPVLAGQNVKFQGDSRHRRLILLLNYCIDFEKHFLSLKKERLERINTTKLDMDEDNSLQIRDRSLLSGFSGFLDVLFEEPTTIVGLLPLAVFCAIQFDCLEANRFFLFKYIFEFKELTEKLSEEYIRYPFLLIHVHNVFAHFKLYHVVGQMLDRLFELSLETLSAEPFMLDLVEQRSLQPSNFGQFDNVVSGNLRFLFMFLDYGRNRDNSRAWALLFSNLCYIENNFELVTALVLPYWDKRKK</sequence>
<reference evidence="2 3" key="1">
    <citation type="submission" date="2020-08" db="EMBL/GenBank/DDBJ databases">
        <authorList>
            <person name="Koutsovoulos G."/>
            <person name="Danchin GJ E."/>
        </authorList>
    </citation>
    <scope>NUCLEOTIDE SEQUENCE [LARGE SCALE GENOMIC DNA]</scope>
</reference>
<evidence type="ECO:0000313" key="2">
    <source>
        <dbReference type="EMBL" id="CAD2162593.1"/>
    </source>
</evidence>
<dbReference type="AlphaFoldDB" id="A0A6V7UQJ8"/>
<accession>A0A6V7UQJ8</accession>
<dbReference type="OrthoDB" id="5792247at2759"/>
<evidence type="ECO:0000256" key="1">
    <source>
        <dbReference type="SAM" id="MobiDB-lite"/>
    </source>
</evidence>
<gene>
    <name evidence="2" type="ORF">MENT_LOCUS15516</name>
</gene>
<name>A0A6V7UQJ8_MELEN</name>
<feature type="region of interest" description="Disordered" evidence="1">
    <location>
        <begin position="1"/>
        <end position="52"/>
    </location>
</feature>